<keyword evidence="8" id="KW-1185">Reference proteome</keyword>
<feature type="domain" description="CheR-type methyltransferase" evidence="6">
    <location>
        <begin position="1"/>
        <end position="277"/>
    </location>
</feature>
<dbReference type="Gene3D" id="3.40.50.150">
    <property type="entry name" value="Vaccinia Virus protein VP39"/>
    <property type="match status" value="1"/>
</dbReference>
<dbReference type="PIRSF" id="PIRSF000410">
    <property type="entry name" value="CheR"/>
    <property type="match status" value="1"/>
</dbReference>
<dbReference type="Pfam" id="PF01739">
    <property type="entry name" value="CheR"/>
    <property type="match status" value="1"/>
</dbReference>
<dbReference type="InterPro" id="IPR000780">
    <property type="entry name" value="CheR_MeTrfase"/>
</dbReference>
<evidence type="ECO:0000256" key="3">
    <source>
        <dbReference type="ARBA" id="ARBA00022603"/>
    </source>
</evidence>
<keyword evidence="4" id="KW-0808">Transferase</keyword>
<organism evidence="7 8">
    <name type="scientific">Termitidicoccus mucosus</name>
    <dbReference type="NCBI Taxonomy" id="1184151"/>
    <lineage>
        <taxon>Bacteria</taxon>
        <taxon>Pseudomonadati</taxon>
        <taxon>Verrucomicrobiota</taxon>
        <taxon>Opitutia</taxon>
        <taxon>Opitutales</taxon>
        <taxon>Opitutaceae</taxon>
        <taxon>Termitidicoccus</taxon>
    </lineage>
</organism>
<reference evidence="7 8" key="1">
    <citation type="submission" date="2016-01" db="EMBL/GenBank/DDBJ databases">
        <title>High potential of lignocellulose degradation of a new Verrucomicrobia species.</title>
        <authorList>
            <person name="Wang Y."/>
            <person name="Shi Y."/>
            <person name="Qiu Z."/>
            <person name="Liu S."/>
            <person name="Yang H."/>
        </authorList>
    </citation>
    <scope>NUCLEOTIDE SEQUENCE [LARGE SCALE GENOMIC DNA]</scope>
    <source>
        <strain evidence="7 8">TSB47</strain>
    </source>
</reference>
<dbReference type="EC" id="2.1.1.80" evidence="2"/>
<keyword evidence="3" id="KW-0489">Methyltransferase</keyword>
<accession>A0A178IF26</accession>
<dbReference type="Proteomes" id="UP000078486">
    <property type="component" value="Unassembled WGS sequence"/>
</dbReference>
<dbReference type="Gene3D" id="1.10.155.10">
    <property type="entry name" value="Chemotaxis receptor methyltransferase CheR, N-terminal domain"/>
    <property type="match status" value="1"/>
</dbReference>
<dbReference type="InterPro" id="IPR022642">
    <property type="entry name" value="CheR_C"/>
</dbReference>
<proteinExistence type="predicted"/>
<name>A0A178IF26_9BACT</name>
<dbReference type="InterPro" id="IPR050903">
    <property type="entry name" value="Bact_Chemotaxis_MeTrfase"/>
</dbReference>
<comment type="catalytic activity">
    <reaction evidence="1">
        <text>L-glutamyl-[protein] + S-adenosyl-L-methionine = [protein]-L-glutamate 5-O-methyl ester + S-adenosyl-L-homocysteine</text>
        <dbReference type="Rhea" id="RHEA:24452"/>
        <dbReference type="Rhea" id="RHEA-COMP:10208"/>
        <dbReference type="Rhea" id="RHEA-COMP:10311"/>
        <dbReference type="ChEBI" id="CHEBI:29973"/>
        <dbReference type="ChEBI" id="CHEBI:57856"/>
        <dbReference type="ChEBI" id="CHEBI:59789"/>
        <dbReference type="ChEBI" id="CHEBI:82795"/>
        <dbReference type="EC" id="2.1.1.80"/>
    </reaction>
</comment>
<evidence type="ECO:0000256" key="5">
    <source>
        <dbReference type="ARBA" id="ARBA00022691"/>
    </source>
</evidence>
<dbReference type="SUPFAM" id="SSF47757">
    <property type="entry name" value="Chemotaxis receptor methyltransferase CheR, N-terminal domain"/>
    <property type="match status" value="1"/>
</dbReference>
<dbReference type="InterPro" id="IPR036804">
    <property type="entry name" value="CheR_N_sf"/>
</dbReference>
<dbReference type="GO" id="GO:0032259">
    <property type="term" value="P:methylation"/>
    <property type="evidence" value="ECO:0007669"/>
    <property type="project" value="UniProtKB-KW"/>
</dbReference>
<evidence type="ECO:0000259" key="6">
    <source>
        <dbReference type="PROSITE" id="PS50123"/>
    </source>
</evidence>
<dbReference type="SUPFAM" id="SSF53335">
    <property type="entry name" value="S-adenosyl-L-methionine-dependent methyltransferases"/>
    <property type="match status" value="1"/>
</dbReference>
<dbReference type="EMBL" id="LRRQ01000126">
    <property type="protein sequence ID" value="OAM88614.1"/>
    <property type="molecule type" value="Genomic_DNA"/>
</dbReference>
<dbReference type="PROSITE" id="PS50123">
    <property type="entry name" value="CHER"/>
    <property type="match status" value="1"/>
</dbReference>
<dbReference type="CDD" id="cd02440">
    <property type="entry name" value="AdoMet_MTases"/>
    <property type="match status" value="1"/>
</dbReference>
<comment type="caution">
    <text evidence="7">The sequence shown here is derived from an EMBL/GenBank/DDBJ whole genome shotgun (WGS) entry which is preliminary data.</text>
</comment>
<evidence type="ECO:0000256" key="1">
    <source>
        <dbReference type="ARBA" id="ARBA00001541"/>
    </source>
</evidence>
<keyword evidence="5" id="KW-0949">S-adenosyl-L-methionine</keyword>
<evidence type="ECO:0000313" key="8">
    <source>
        <dbReference type="Proteomes" id="UP000078486"/>
    </source>
</evidence>
<dbReference type="AlphaFoldDB" id="A0A178IF26"/>
<dbReference type="InterPro" id="IPR026024">
    <property type="entry name" value="Chemotaxis_MeTrfase_CheR"/>
</dbReference>
<dbReference type="InterPro" id="IPR029063">
    <property type="entry name" value="SAM-dependent_MTases_sf"/>
</dbReference>
<gene>
    <name evidence="7" type="ORF">AW736_16245</name>
</gene>
<dbReference type="GO" id="GO:0008983">
    <property type="term" value="F:protein-glutamate O-methyltransferase activity"/>
    <property type="evidence" value="ECO:0007669"/>
    <property type="project" value="UniProtKB-EC"/>
</dbReference>
<evidence type="ECO:0000256" key="4">
    <source>
        <dbReference type="ARBA" id="ARBA00022679"/>
    </source>
</evidence>
<dbReference type="SMART" id="SM00138">
    <property type="entry name" value="MeTrc"/>
    <property type="match status" value="1"/>
</dbReference>
<dbReference type="PRINTS" id="PR00996">
    <property type="entry name" value="CHERMTFRASE"/>
</dbReference>
<sequence length="280" mass="32022">MVISASDYHFIRELVYRHSRIALGPDKKELVSARLGKRMRARQLPSIGTYCQFLKTAEGAEEIGNLIDAISTNHTFFFREEAHFKALREQILPELEERRVQMRWPALRVWSAACSSGEEPYSIAITLDQHFGAAPSWPWSIQATDISHRVLEQARQGIYPAQAVARMPVNTAKLYFSSGYGPQEGNHRVRPALASRVRFSRLNLLDGPLPFNEPFQVIFCRNVMIYFDRATQEELIARLSRMLVPGGWLLVGHSESLSTIRHTLKMVRPAIYRTPNPFSR</sequence>
<dbReference type="PANTHER" id="PTHR24422:SF19">
    <property type="entry name" value="CHEMOTAXIS PROTEIN METHYLTRANSFERASE"/>
    <property type="match status" value="1"/>
</dbReference>
<dbReference type="PANTHER" id="PTHR24422">
    <property type="entry name" value="CHEMOTAXIS PROTEIN METHYLTRANSFERASE"/>
    <property type="match status" value="1"/>
</dbReference>
<evidence type="ECO:0000256" key="2">
    <source>
        <dbReference type="ARBA" id="ARBA00012534"/>
    </source>
</evidence>
<dbReference type="Pfam" id="PF03705">
    <property type="entry name" value="CheR_N"/>
    <property type="match status" value="1"/>
</dbReference>
<dbReference type="STRING" id="1184151.AW736_16245"/>
<evidence type="ECO:0000313" key="7">
    <source>
        <dbReference type="EMBL" id="OAM88614.1"/>
    </source>
</evidence>
<dbReference type="InterPro" id="IPR022641">
    <property type="entry name" value="CheR_N"/>
</dbReference>
<protein>
    <recommendedName>
        <fullName evidence="2">protein-glutamate O-methyltransferase</fullName>
        <ecNumber evidence="2">2.1.1.80</ecNumber>
    </recommendedName>
</protein>